<dbReference type="Gene3D" id="2.60.120.380">
    <property type="match status" value="1"/>
</dbReference>
<dbReference type="Pfam" id="PF02225">
    <property type="entry name" value="PA"/>
    <property type="match status" value="1"/>
</dbReference>
<dbReference type="InterPro" id="IPR008979">
    <property type="entry name" value="Galactose-bd-like_sf"/>
</dbReference>
<evidence type="ECO:0000259" key="11">
    <source>
        <dbReference type="Pfam" id="PF02374"/>
    </source>
</evidence>
<dbReference type="PANTHER" id="PTHR10803:SF0">
    <property type="entry name" value="ATPASE GET3B"/>
    <property type="match status" value="1"/>
</dbReference>
<dbReference type="GO" id="GO:0004252">
    <property type="term" value="F:serine-type endopeptidase activity"/>
    <property type="evidence" value="ECO:0007669"/>
    <property type="project" value="UniProtKB-UniRule"/>
</dbReference>
<dbReference type="GO" id="GO:0006508">
    <property type="term" value="P:proteolysis"/>
    <property type="evidence" value="ECO:0007669"/>
    <property type="project" value="UniProtKB-KW"/>
</dbReference>
<keyword evidence="1 7" id="KW-0645">Protease</keyword>
<feature type="active site" description="Charge relay system" evidence="6 7">
    <location>
        <position position="143"/>
    </location>
</feature>
<evidence type="ECO:0000313" key="13">
    <source>
        <dbReference type="Proteomes" id="UP001178507"/>
    </source>
</evidence>
<dbReference type="InterPro" id="IPR046450">
    <property type="entry name" value="PA_dom_sf"/>
</dbReference>
<feature type="transmembrane region" description="Helical" evidence="8">
    <location>
        <begin position="922"/>
        <end position="946"/>
    </location>
</feature>
<dbReference type="GO" id="GO:0005524">
    <property type="term" value="F:ATP binding"/>
    <property type="evidence" value="ECO:0007669"/>
    <property type="project" value="InterPro"/>
</dbReference>
<keyword evidence="8" id="KW-1133">Transmembrane helix</keyword>
<comment type="similarity">
    <text evidence="7">Belongs to the peptidase S8 family.</text>
</comment>
<feature type="domain" description="ArsA/GET3 Anion-transporting ATPase-like" evidence="11">
    <location>
        <begin position="1"/>
        <end position="36"/>
    </location>
</feature>
<feature type="active site" description="Charge relay system" evidence="6 7">
    <location>
        <position position="545"/>
    </location>
</feature>
<dbReference type="InterPro" id="IPR022398">
    <property type="entry name" value="Peptidase_S8_His-AS"/>
</dbReference>
<feature type="domain" description="PA" evidence="10">
    <location>
        <begin position="399"/>
        <end position="481"/>
    </location>
</feature>
<dbReference type="EC" id="3.4.21.62" evidence="5"/>
<keyword evidence="2 7" id="KW-0378">Hydrolase</keyword>
<feature type="active site" description="Charge relay system" evidence="6 7">
    <location>
        <position position="189"/>
    </location>
</feature>
<accession>A0AA36ITR9</accession>
<keyword evidence="8" id="KW-0812">Transmembrane</keyword>
<dbReference type="SUPFAM" id="SSF52743">
    <property type="entry name" value="Subtilisin-like"/>
    <property type="match status" value="1"/>
</dbReference>
<keyword evidence="8" id="KW-0472">Membrane</keyword>
<dbReference type="SUPFAM" id="SSF52025">
    <property type="entry name" value="PA domain"/>
    <property type="match status" value="1"/>
</dbReference>
<dbReference type="NCBIfam" id="TIGR00345">
    <property type="entry name" value="GET3_arsA_TRC40"/>
    <property type="match status" value="1"/>
</dbReference>
<dbReference type="InterPro" id="IPR016300">
    <property type="entry name" value="ATPase_ArsA/GET3"/>
</dbReference>
<dbReference type="InterPro" id="IPR015500">
    <property type="entry name" value="Peptidase_S8_subtilisin-rel"/>
</dbReference>
<proteinExistence type="inferred from homology"/>
<dbReference type="PANTHER" id="PTHR10803">
    <property type="entry name" value="ARSENICAL PUMP-DRIVING ATPASE ARSENITE-TRANSLOCATING ATPASE"/>
    <property type="match status" value="1"/>
</dbReference>
<dbReference type="Gene3D" id="3.40.50.300">
    <property type="entry name" value="P-loop containing nucleotide triphosphate hydrolases"/>
    <property type="match status" value="2"/>
</dbReference>
<feature type="domain" description="ArsA/GET3 Anion-transporting ATPase-like" evidence="11">
    <location>
        <begin position="987"/>
        <end position="1226"/>
    </location>
</feature>
<dbReference type="InterPro" id="IPR003137">
    <property type="entry name" value="PA_domain"/>
</dbReference>
<dbReference type="PROSITE" id="PS00137">
    <property type="entry name" value="SUBTILASE_HIS"/>
    <property type="match status" value="1"/>
</dbReference>
<evidence type="ECO:0000256" key="8">
    <source>
        <dbReference type="SAM" id="Phobius"/>
    </source>
</evidence>
<organism evidence="12 13">
    <name type="scientific">Effrenium voratum</name>
    <dbReference type="NCBI Taxonomy" id="2562239"/>
    <lineage>
        <taxon>Eukaryota</taxon>
        <taxon>Sar</taxon>
        <taxon>Alveolata</taxon>
        <taxon>Dinophyceae</taxon>
        <taxon>Suessiales</taxon>
        <taxon>Symbiodiniaceae</taxon>
        <taxon>Effrenium</taxon>
    </lineage>
</organism>
<comment type="catalytic activity">
    <reaction evidence="4">
        <text>Hydrolysis of proteins with broad specificity for peptide bonds, and a preference for a large uncharged residue in P1. Hydrolyzes peptide amides.</text>
        <dbReference type="EC" id="3.4.21.62"/>
    </reaction>
</comment>
<dbReference type="GO" id="GO:0016887">
    <property type="term" value="F:ATP hydrolysis activity"/>
    <property type="evidence" value="ECO:0007669"/>
    <property type="project" value="InterPro"/>
</dbReference>
<dbReference type="InterPro" id="IPR025723">
    <property type="entry name" value="ArsA/GET3_ATPase-like"/>
</dbReference>
<reference evidence="12" key="1">
    <citation type="submission" date="2023-08" db="EMBL/GenBank/DDBJ databases">
        <authorList>
            <person name="Chen Y."/>
            <person name="Shah S."/>
            <person name="Dougan E. K."/>
            <person name="Thang M."/>
            <person name="Chan C."/>
        </authorList>
    </citation>
    <scope>NUCLEOTIDE SEQUENCE</scope>
</reference>
<dbReference type="PRINTS" id="PR00723">
    <property type="entry name" value="SUBTILISIN"/>
</dbReference>
<dbReference type="Gene3D" id="3.40.50.200">
    <property type="entry name" value="Peptidase S8/S53 domain"/>
    <property type="match status" value="1"/>
</dbReference>
<evidence type="ECO:0000259" key="10">
    <source>
        <dbReference type="Pfam" id="PF02225"/>
    </source>
</evidence>
<comment type="caution">
    <text evidence="12">The sequence shown here is derived from an EMBL/GenBank/DDBJ whole genome shotgun (WGS) entry which is preliminary data.</text>
</comment>
<protein>
    <recommendedName>
        <fullName evidence="5">subtilisin</fullName>
        <ecNumber evidence="5">3.4.21.62</ecNumber>
    </recommendedName>
</protein>
<dbReference type="Pfam" id="PF00082">
    <property type="entry name" value="Peptidase_S8"/>
    <property type="match status" value="1"/>
</dbReference>
<evidence type="ECO:0000256" key="6">
    <source>
        <dbReference type="PIRSR" id="PIRSR615500-1"/>
    </source>
</evidence>
<dbReference type="Gene3D" id="3.50.30.30">
    <property type="match status" value="1"/>
</dbReference>
<dbReference type="CDD" id="cd02035">
    <property type="entry name" value="ArsA"/>
    <property type="match status" value="1"/>
</dbReference>
<evidence type="ECO:0000259" key="9">
    <source>
        <dbReference type="Pfam" id="PF00082"/>
    </source>
</evidence>
<dbReference type="InterPro" id="IPR036852">
    <property type="entry name" value="Peptidase_S8/S53_dom_sf"/>
</dbReference>
<evidence type="ECO:0000256" key="4">
    <source>
        <dbReference type="ARBA" id="ARBA00023529"/>
    </source>
</evidence>
<dbReference type="EMBL" id="CAUJNA010002668">
    <property type="protein sequence ID" value="CAJ1393842.1"/>
    <property type="molecule type" value="Genomic_DNA"/>
</dbReference>
<dbReference type="SUPFAM" id="SSF52540">
    <property type="entry name" value="P-loop containing nucleoside triphosphate hydrolases"/>
    <property type="match status" value="1"/>
</dbReference>
<sequence length="1228" mass="129497">MSSAMAVKTAMEGQKVLIISTDPAHSLGDALGCELSAGGQDRLKASPPMAVRAFWVRAWSFWAALLSSAAQKQAGPGACWEVFLVALALSGNGFGVLGEVAGNMEFASQMILGMDNSWQQATTSTALHSAGLMGFGQVLGLGDTGVKADGCAFFDPAAFVPFESVSSTHRKLAGYFSSGGDTSDGPDGHGTHIAGAMVGQLADAEAQTLGVSKNLGIAPAARLVVVDVEKSSAPGEYKVPHNAIEASYLDIFRNADAKVVCSPWSYDVNSELEQRIDTYVWNHPDFLPIFPSGNGIATTREGSQAQSPCSAKNVLCVGASYNARSMYEEQPSFVHTALRFGSREVPALPALFGATAPVGGKAACEAVVEDCALFKAACPECAFQPGRLAAAEAVPLRAADPEDACQPLSGFPVGHVCLVQRGGCDFLTKAKHCSDAGAMGVVIVNGLSSAMVVMTGDAALIAQYGLTLPVVLVSNADGEQLHLADTVTFPIISGTVGPQARAPYSRHGALSHPGRLKPELVVPGDGIASAAASQVCGFRQMSGTSQSCGIAAGVASLAREYLSEWADEGQARLPEVWASTLRAALVGSAELDRATVTAASTVMLPEVGYGLPVLASLLPMPAGPGLVAIQSWADSSVAQRFCLAIRPGVGAGSLSATLAWTDPPASDGSLVHDLDLQLACDVQTWAQNLGNGGASADRVNTVEKISLLGFDSFSSGLCIASITANGVSAMSPQPFSLVVAGPFVLSQCEAQVRPPNCVQGVAEQSASGWRCRCFPPYLGPFCDQDAMTLELQSDEAEASIQKLRAWQWTFFSAPVPCAGDYSLVIDAPSGSLQMHLAWGHLHTSGSGLEQREGITFDLREDGSTTIIQMQITEAAFGLAHAATLGLQWRDRSGESSISLQFSSVVSSCGAEKGLASEDPLPVALAVGLAVALILAAIASFVCWRLFRGRPKVSPPGASPDMEAAEGNHVNHAEAKAQPVEGFAGAGELYAMEVDTAKAMQRFQDTVRDALQQRQGDGGIVGQVLKQLPMQDFIDLFNTLPPGSDEIVALTEVLEKVKENFDRIIIDTAPTGHAVRLLSYPDFLERLAERVARLRERFGWLSGSKGPDQVRSFQFRMIELQELFTDPERSSFCVVTIPTNLALEETKRLLKQLEEQDINCGLVIANRILDMDQVSQAAASQQKTQEAALALLDALAKKEGLEVVRVPYMDRELQGIYGLQYLGQSLVEA</sequence>
<feature type="domain" description="Peptidase S8/S53" evidence="9">
    <location>
        <begin position="136"/>
        <end position="596"/>
    </location>
</feature>
<dbReference type="Proteomes" id="UP001178507">
    <property type="component" value="Unassembled WGS sequence"/>
</dbReference>
<keyword evidence="3 7" id="KW-0720">Serine protease</keyword>
<evidence type="ECO:0000256" key="3">
    <source>
        <dbReference type="ARBA" id="ARBA00022825"/>
    </source>
</evidence>
<dbReference type="AlphaFoldDB" id="A0AA36ITR9"/>
<evidence type="ECO:0000256" key="2">
    <source>
        <dbReference type="ARBA" id="ARBA00022801"/>
    </source>
</evidence>
<dbReference type="SUPFAM" id="SSF49785">
    <property type="entry name" value="Galactose-binding domain-like"/>
    <property type="match status" value="1"/>
</dbReference>
<keyword evidence="13" id="KW-1185">Reference proteome</keyword>
<dbReference type="InterPro" id="IPR027417">
    <property type="entry name" value="P-loop_NTPase"/>
</dbReference>
<name>A0AA36ITR9_9DINO</name>
<dbReference type="PROSITE" id="PS51892">
    <property type="entry name" value="SUBTILASE"/>
    <property type="match status" value="1"/>
</dbReference>
<evidence type="ECO:0000313" key="12">
    <source>
        <dbReference type="EMBL" id="CAJ1393842.1"/>
    </source>
</evidence>
<dbReference type="InterPro" id="IPR000209">
    <property type="entry name" value="Peptidase_S8/S53_dom"/>
</dbReference>
<evidence type="ECO:0000256" key="1">
    <source>
        <dbReference type="ARBA" id="ARBA00022670"/>
    </source>
</evidence>
<evidence type="ECO:0000256" key="7">
    <source>
        <dbReference type="PROSITE-ProRule" id="PRU01240"/>
    </source>
</evidence>
<evidence type="ECO:0000256" key="5">
    <source>
        <dbReference type="ARBA" id="ARBA00023619"/>
    </source>
</evidence>
<dbReference type="Pfam" id="PF02374">
    <property type="entry name" value="ArsA_ATPase"/>
    <property type="match status" value="2"/>
</dbReference>
<gene>
    <name evidence="12" type="ORF">EVOR1521_LOCUS18613</name>
</gene>